<proteinExistence type="predicted"/>
<protein>
    <recommendedName>
        <fullName evidence="3">Glyoxalase-like domain protein</fullName>
    </recommendedName>
</protein>
<organism evidence="1 2">
    <name type="scientific">Leptospira interrogans serovar Copenhageni str. LT2050</name>
    <dbReference type="NCBI Taxonomy" id="1001598"/>
    <lineage>
        <taxon>Bacteria</taxon>
        <taxon>Pseudomonadati</taxon>
        <taxon>Spirochaetota</taxon>
        <taxon>Spirochaetia</taxon>
        <taxon>Leptospirales</taxon>
        <taxon>Leptospiraceae</taxon>
        <taxon>Leptospira</taxon>
    </lineage>
</organism>
<evidence type="ECO:0008006" key="3">
    <source>
        <dbReference type="Google" id="ProtNLM"/>
    </source>
</evidence>
<accession>M3IK68</accession>
<sequence>MIHHIAIGSPNIETLEKFYESLPGLKKIRINKNTDQSIRSIWFIAGDTILMLEIDNICKGPKALIFSASDLKPEDLGTLPNWIQETEYTKYFKDPDGNLLGYSSYPNPWPFDLVFCSSSHSLRHITDF</sequence>
<dbReference type="InterPro" id="IPR029068">
    <property type="entry name" value="Glyas_Bleomycin-R_OHBP_Dase"/>
</dbReference>
<gene>
    <name evidence="1" type="ORF">LEP1GSC150_5623</name>
</gene>
<dbReference type="Gene3D" id="3.10.180.10">
    <property type="entry name" value="2,3-Dihydroxybiphenyl 1,2-Dioxygenase, domain 1"/>
    <property type="match status" value="1"/>
</dbReference>
<reference evidence="1 2" key="1">
    <citation type="submission" date="2013-02" db="EMBL/GenBank/DDBJ databases">
        <authorList>
            <person name="Harkins D.M."/>
            <person name="Durkin A.S."/>
            <person name="Brinkac L.M."/>
            <person name="Haft D.H."/>
            <person name="Selengut J.D."/>
            <person name="Sanka R."/>
            <person name="DePew J."/>
            <person name="Purushe J."/>
            <person name="Tulsiani S.M."/>
            <person name="Graham G.C."/>
            <person name="Burns M.-A."/>
            <person name="Dohnt M.F."/>
            <person name="Smythe L.D."/>
            <person name="McKay D.B."/>
            <person name="Craig S.B."/>
            <person name="Vinetz J.M."/>
            <person name="Sutton G.G."/>
            <person name="Nierman W.C."/>
            <person name="Fouts D.E."/>
        </authorList>
    </citation>
    <scope>NUCLEOTIDE SEQUENCE [LARGE SCALE GENOMIC DNA]</scope>
    <source>
        <strain evidence="1 2">LT2050</strain>
    </source>
</reference>
<dbReference type="SUPFAM" id="SSF54593">
    <property type="entry name" value="Glyoxalase/Bleomycin resistance protein/Dihydroxybiphenyl dioxygenase"/>
    <property type="match status" value="1"/>
</dbReference>
<dbReference type="EMBL" id="AFMD02000294">
    <property type="protein sequence ID" value="EMG21613.1"/>
    <property type="molecule type" value="Genomic_DNA"/>
</dbReference>
<dbReference type="Proteomes" id="UP000011778">
    <property type="component" value="Unassembled WGS sequence"/>
</dbReference>
<dbReference type="AlphaFoldDB" id="M3IK68"/>
<evidence type="ECO:0000313" key="2">
    <source>
        <dbReference type="Proteomes" id="UP000011778"/>
    </source>
</evidence>
<evidence type="ECO:0000313" key="1">
    <source>
        <dbReference type="EMBL" id="EMG21613.1"/>
    </source>
</evidence>
<comment type="caution">
    <text evidence="1">The sequence shown here is derived from an EMBL/GenBank/DDBJ whole genome shotgun (WGS) entry which is preliminary data.</text>
</comment>
<name>M3IK68_LEPIT</name>